<keyword evidence="1" id="KW-1133">Transmembrane helix</keyword>
<evidence type="ECO:0000313" key="3">
    <source>
        <dbReference type="Proteomes" id="UP000183947"/>
    </source>
</evidence>
<feature type="transmembrane region" description="Helical" evidence="1">
    <location>
        <begin position="40"/>
        <end position="63"/>
    </location>
</feature>
<dbReference type="AlphaFoldDB" id="A0A1M6QCA3"/>
<organism evidence="2 3">
    <name type="scientific">Hymenobacter psychrotolerans DSM 18569</name>
    <dbReference type="NCBI Taxonomy" id="1121959"/>
    <lineage>
        <taxon>Bacteria</taxon>
        <taxon>Pseudomonadati</taxon>
        <taxon>Bacteroidota</taxon>
        <taxon>Cytophagia</taxon>
        <taxon>Cytophagales</taxon>
        <taxon>Hymenobacteraceae</taxon>
        <taxon>Hymenobacter</taxon>
    </lineage>
</organism>
<keyword evidence="3" id="KW-1185">Reference proteome</keyword>
<proteinExistence type="predicted"/>
<protein>
    <submittedName>
        <fullName evidence="2">Uncharacterized protein</fullName>
    </submittedName>
</protein>
<keyword evidence="1" id="KW-0472">Membrane</keyword>
<evidence type="ECO:0000313" key="2">
    <source>
        <dbReference type="EMBL" id="SHK17811.1"/>
    </source>
</evidence>
<evidence type="ECO:0000256" key="1">
    <source>
        <dbReference type="SAM" id="Phobius"/>
    </source>
</evidence>
<gene>
    <name evidence="2" type="ORF">SAMN02746009_00516</name>
</gene>
<accession>A0A1M6QCA3</accession>
<feature type="transmembrane region" description="Helical" evidence="1">
    <location>
        <begin position="69"/>
        <end position="86"/>
    </location>
</feature>
<dbReference type="Proteomes" id="UP000183947">
    <property type="component" value="Unassembled WGS sequence"/>
</dbReference>
<dbReference type="STRING" id="1121959.SAMN02746009_00516"/>
<name>A0A1M6QCA3_9BACT</name>
<dbReference type="EMBL" id="FRAS01000001">
    <property type="protein sequence ID" value="SHK17811.1"/>
    <property type="molecule type" value="Genomic_DNA"/>
</dbReference>
<reference evidence="3" key="1">
    <citation type="submission" date="2016-11" db="EMBL/GenBank/DDBJ databases">
        <authorList>
            <person name="Varghese N."/>
            <person name="Submissions S."/>
        </authorList>
    </citation>
    <scope>NUCLEOTIDE SEQUENCE [LARGE SCALE GENOMIC DNA]</scope>
    <source>
        <strain evidence="3">DSM 18569</strain>
    </source>
</reference>
<sequence>MRVVARAIQQAHAHQQPLLAKPTRQSEAAKVAAPQRPTEVGLGTTVLGVLGLVVLPIALLGLLIWGGPVWAVLAGLSALAVLIAYLDPFG</sequence>
<keyword evidence="1" id="KW-0812">Transmembrane</keyword>